<proteinExistence type="predicted"/>
<keyword evidence="4" id="KW-1185">Reference proteome</keyword>
<evidence type="ECO:0000313" key="3">
    <source>
        <dbReference type="EMBL" id="ELY87452.1"/>
    </source>
</evidence>
<feature type="region of interest" description="Disordered" evidence="1">
    <location>
        <begin position="1"/>
        <end position="21"/>
    </location>
</feature>
<dbReference type="AlphaFoldDB" id="L9ZPG2"/>
<organism evidence="3 4">
    <name type="scientific">Natrialba taiwanensis DSM 12281</name>
    <dbReference type="NCBI Taxonomy" id="1230458"/>
    <lineage>
        <taxon>Archaea</taxon>
        <taxon>Methanobacteriati</taxon>
        <taxon>Methanobacteriota</taxon>
        <taxon>Stenosarchaea group</taxon>
        <taxon>Halobacteria</taxon>
        <taxon>Halobacteriales</taxon>
        <taxon>Natrialbaceae</taxon>
        <taxon>Natrialba</taxon>
    </lineage>
</organism>
<dbReference type="RefSeq" id="WP_006827077.1">
    <property type="nucleotide sequence ID" value="NZ_AOIL01000054.1"/>
</dbReference>
<dbReference type="EMBL" id="AOIL01000054">
    <property type="protein sequence ID" value="ELY87452.1"/>
    <property type="molecule type" value="Genomic_DNA"/>
</dbReference>
<dbReference type="OrthoDB" id="157319at2157"/>
<keyword evidence="2" id="KW-0812">Transmembrane</keyword>
<keyword evidence="2" id="KW-0472">Membrane</keyword>
<sequence>MEDANVDAAAPSGDESEPIQWRRDASTSRTVWALWSLGVGTFFAAISIVAFWRVYDLALQLGFGGVVLAAGAGIIATVLAFALTENTEQRLQRLTSRLPISSPSGRGLERATDAALGTIAMMAIIVSLMVVGRVVSQNGLLGGIGAGPFTGLAAITIPLALLALVLASFLRSVGAFDREEGAIYLYDPEQAVDLDVIESVSIRQVGSMAVLTLTYIERDGTYVAGPRRLVVPPAVAVAVQDVVESNR</sequence>
<keyword evidence="2" id="KW-1133">Transmembrane helix</keyword>
<reference evidence="3 4" key="1">
    <citation type="journal article" date="2014" name="PLoS Genet.">
        <title>Phylogenetically driven sequencing of extremely halophilic archaea reveals strategies for static and dynamic osmo-response.</title>
        <authorList>
            <person name="Becker E.A."/>
            <person name="Seitzer P.M."/>
            <person name="Tritt A."/>
            <person name="Larsen D."/>
            <person name="Krusor M."/>
            <person name="Yao A.I."/>
            <person name="Wu D."/>
            <person name="Madern D."/>
            <person name="Eisen J.A."/>
            <person name="Darling A.E."/>
            <person name="Facciotti M.T."/>
        </authorList>
    </citation>
    <scope>NUCLEOTIDE SEQUENCE [LARGE SCALE GENOMIC DNA]</scope>
    <source>
        <strain evidence="3 4">DSM 12281</strain>
    </source>
</reference>
<feature type="transmembrane region" description="Helical" evidence="2">
    <location>
        <begin position="61"/>
        <end position="83"/>
    </location>
</feature>
<name>L9ZPG2_9EURY</name>
<evidence type="ECO:0000256" key="2">
    <source>
        <dbReference type="SAM" id="Phobius"/>
    </source>
</evidence>
<feature type="transmembrane region" description="Helical" evidence="2">
    <location>
        <begin position="114"/>
        <end position="135"/>
    </location>
</feature>
<gene>
    <name evidence="3" type="ORF">C484_17211</name>
</gene>
<protein>
    <submittedName>
        <fullName evidence="3">Uncharacterized protein</fullName>
    </submittedName>
</protein>
<evidence type="ECO:0000256" key="1">
    <source>
        <dbReference type="SAM" id="MobiDB-lite"/>
    </source>
</evidence>
<feature type="transmembrane region" description="Helical" evidence="2">
    <location>
        <begin position="147"/>
        <end position="170"/>
    </location>
</feature>
<dbReference type="PATRIC" id="fig|1230458.4.peg.3491"/>
<comment type="caution">
    <text evidence="3">The sequence shown here is derived from an EMBL/GenBank/DDBJ whole genome shotgun (WGS) entry which is preliminary data.</text>
</comment>
<dbReference type="Proteomes" id="UP000011648">
    <property type="component" value="Unassembled WGS sequence"/>
</dbReference>
<accession>L9ZPG2</accession>
<evidence type="ECO:0000313" key="4">
    <source>
        <dbReference type="Proteomes" id="UP000011648"/>
    </source>
</evidence>
<feature type="transmembrane region" description="Helical" evidence="2">
    <location>
        <begin position="32"/>
        <end position="55"/>
    </location>
</feature>